<evidence type="ECO:0000259" key="3">
    <source>
        <dbReference type="PROSITE" id="PS51272"/>
    </source>
</evidence>
<sequence>MNDLPTTSSFLRPRLVVFATFALLAACSSGDPAGPGEDASGATDDHGEGTGQIAEGFSGGTVADAAASTCGTASVKGLSFQIIEEGNCIEPGAFSPLTLPANATAGSGVFLFIQKPARDKLQSIVKANPGKSLTINSMLRTAAQQYLLYNWYQTGRCGISLAAKPGNSNHESGLAIDVQEYSSWRSIFEGNGFRWLGASDPWHYDWVGAGAKDHRGLDVLAFQRLWNRNNPNDKIAEDGSWGPATESRMRKSPAGGFAVGAVCNAAPPEPTCQAVFSDICGSAHQPAIEWMAKEGLSSGCGGGKFCPDETVSRAQMAAFLTAALDLPPGPDAFTDDEGSIHEDAINAVAAAGITTGCGGTNYCPDAQVTREQMATFLVRAFKLDASGEDLFTDDETSIHEADINALGAAGVTSGCGGTNYCPVSPVTRGQMATFLHRAMQ</sequence>
<feature type="domain" description="SLH" evidence="3">
    <location>
        <begin position="271"/>
        <end position="327"/>
    </location>
</feature>
<organism evidence="4 5">
    <name type="scientific">Polyangium spumosum</name>
    <dbReference type="NCBI Taxonomy" id="889282"/>
    <lineage>
        <taxon>Bacteria</taxon>
        <taxon>Pseudomonadati</taxon>
        <taxon>Myxococcota</taxon>
        <taxon>Polyangia</taxon>
        <taxon>Polyangiales</taxon>
        <taxon>Polyangiaceae</taxon>
        <taxon>Polyangium</taxon>
    </lineage>
</organism>
<dbReference type="InterPro" id="IPR001119">
    <property type="entry name" value="SLH_dom"/>
</dbReference>
<feature type="chain" id="PRO_5026928462" description="SLH domain-containing protein" evidence="2">
    <location>
        <begin position="34"/>
        <end position="440"/>
    </location>
</feature>
<dbReference type="Gene3D" id="3.30.1380.10">
    <property type="match status" value="1"/>
</dbReference>
<dbReference type="EMBL" id="WJIE01000006">
    <property type="protein sequence ID" value="MRG94743.1"/>
    <property type="molecule type" value="Genomic_DNA"/>
</dbReference>
<evidence type="ECO:0000313" key="4">
    <source>
        <dbReference type="EMBL" id="MRG94743.1"/>
    </source>
</evidence>
<dbReference type="SUPFAM" id="SSF55166">
    <property type="entry name" value="Hedgehog/DD-peptidase"/>
    <property type="match status" value="1"/>
</dbReference>
<keyword evidence="2" id="KW-0732">Signal</keyword>
<dbReference type="AlphaFoldDB" id="A0A6N7PRW0"/>
<keyword evidence="5" id="KW-1185">Reference proteome</keyword>
<dbReference type="PROSITE" id="PS51272">
    <property type="entry name" value="SLH"/>
    <property type="match status" value="2"/>
</dbReference>
<evidence type="ECO:0000256" key="1">
    <source>
        <dbReference type="SAM" id="MobiDB-lite"/>
    </source>
</evidence>
<dbReference type="OrthoDB" id="5496837at2"/>
<feature type="domain" description="SLH" evidence="3">
    <location>
        <begin position="328"/>
        <end position="391"/>
    </location>
</feature>
<dbReference type="CDD" id="cd14814">
    <property type="entry name" value="Peptidase_M15"/>
    <property type="match status" value="1"/>
</dbReference>
<feature type="region of interest" description="Disordered" evidence="1">
    <location>
        <begin position="33"/>
        <end position="55"/>
    </location>
</feature>
<name>A0A6N7PRW0_9BACT</name>
<gene>
    <name evidence="4" type="ORF">GF068_22890</name>
</gene>
<dbReference type="InterPro" id="IPR009045">
    <property type="entry name" value="Zn_M74/Hedgehog-like"/>
</dbReference>
<feature type="signal peptide" evidence="2">
    <location>
        <begin position="1"/>
        <end position="33"/>
    </location>
</feature>
<evidence type="ECO:0000256" key="2">
    <source>
        <dbReference type="SAM" id="SignalP"/>
    </source>
</evidence>
<dbReference type="Pfam" id="PF00395">
    <property type="entry name" value="SLH"/>
    <property type="match status" value="2"/>
</dbReference>
<accession>A0A6N7PRW0</accession>
<reference evidence="4 5" key="1">
    <citation type="submission" date="2019-10" db="EMBL/GenBank/DDBJ databases">
        <title>A soil myxobacterium in the family Polyangiaceae.</title>
        <authorList>
            <person name="Li Y."/>
            <person name="Wang J."/>
        </authorList>
    </citation>
    <scope>NUCLEOTIDE SEQUENCE [LARGE SCALE GENOMIC DNA]</scope>
    <source>
        <strain evidence="4 5">DSM 14734</strain>
    </source>
</reference>
<protein>
    <recommendedName>
        <fullName evidence="3">SLH domain-containing protein</fullName>
    </recommendedName>
</protein>
<evidence type="ECO:0000313" key="5">
    <source>
        <dbReference type="Proteomes" id="UP000440224"/>
    </source>
</evidence>
<dbReference type="RefSeq" id="WP_153821559.1">
    <property type="nucleotide sequence ID" value="NZ_WJIE01000006.1"/>
</dbReference>
<dbReference type="Proteomes" id="UP000440224">
    <property type="component" value="Unassembled WGS sequence"/>
</dbReference>
<comment type="caution">
    <text evidence="4">The sequence shown here is derived from an EMBL/GenBank/DDBJ whole genome shotgun (WGS) entry which is preliminary data.</text>
</comment>
<proteinExistence type="predicted"/>